<evidence type="ECO:0000256" key="1">
    <source>
        <dbReference type="ARBA" id="ARBA00007504"/>
    </source>
</evidence>
<evidence type="ECO:0000256" key="15">
    <source>
        <dbReference type="RuleBase" id="RU363016"/>
    </source>
</evidence>
<evidence type="ECO:0000256" key="4">
    <source>
        <dbReference type="ARBA" id="ARBA00022763"/>
    </source>
</evidence>
<evidence type="ECO:0000256" key="5">
    <source>
        <dbReference type="ARBA" id="ARBA00022801"/>
    </source>
</evidence>
<keyword evidence="10 15" id="KW-0234">DNA repair</keyword>
<keyword evidence="3 15" id="KW-0547">Nucleotide-binding</keyword>
<dbReference type="CDD" id="cd18811">
    <property type="entry name" value="SF2_C_RecG"/>
    <property type="match status" value="1"/>
</dbReference>
<dbReference type="NCBIfam" id="NF008168">
    <property type="entry name" value="PRK10917.2-2"/>
    <property type="match status" value="1"/>
</dbReference>
<feature type="domain" description="Helicase C-terminal" evidence="17">
    <location>
        <begin position="466"/>
        <end position="624"/>
    </location>
</feature>
<evidence type="ECO:0000256" key="12">
    <source>
        <dbReference type="ARBA" id="ARBA00034617"/>
    </source>
</evidence>
<evidence type="ECO:0000256" key="10">
    <source>
        <dbReference type="ARBA" id="ARBA00023204"/>
    </source>
</evidence>
<dbReference type="Pfam" id="PF19833">
    <property type="entry name" value="RecG_dom3_C"/>
    <property type="match status" value="1"/>
</dbReference>
<dbReference type="InterPro" id="IPR027417">
    <property type="entry name" value="P-loop_NTPase"/>
</dbReference>
<evidence type="ECO:0000256" key="11">
    <source>
        <dbReference type="ARBA" id="ARBA00023235"/>
    </source>
</evidence>
<comment type="catalytic activity">
    <reaction evidence="12 15">
        <text>Couples ATP hydrolysis with the unwinding of duplex DNA by translocating in the 3'-5' direction.</text>
        <dbReference type="EC" id="5.6.2.4"/>
    </reaction>
</comment>
<evidence type="ECO:0000256" key="6">
    <source>
        <dbReference type="ARBA" id="ARBA00022806"/>
    </source>
</evidence>
<dbReference type="HOGENOM" id="CLU_005122_7_1_0"/>
<dbReference type="SUPFAM" id="SSF52540">
    <property type="entry name" value="P-loop containing nucleoside triphosphate hydrolases"/>
    <property type="match status" value="2"/>
</dbReference>
<dbReference type="GO" id="GO:0003677">
    <property type="term" value="F:DNA binding"/>
    <property type="evidence" value="ECO:0007669"/>
    <property type="project" value="UniProtKB-KW"/>
</dbReference>
<dbReference type="InterPro" id="IPR045562">
    <property type="entry name" value="RecG_dom3_C"/>
</dbReference>
<dbReference type="EMBL" id="CP018099">
    <property type="protein sequence ID" value="APF20470.1"/>
    <property type="molecule type" value="Genomic_DNA"/>
</dbReference>
<sequence>MSEEKKTNPLQYLKGIGPKRAAVLQRQGIATLEDLINFFPRKYVDRSHIVDLNLLQPDQEVTVVGKIEAVGIRHGRRRFLYVVISDGKGILEAVWFNGIEYFKNQFKVGEWVSFSGKVQFYRGFQMTHPEFDRLGEGELDNMLNTGKILAFYPGTEAFKRVGLNSYTFRKIFYFLFKNMTVNVQEYLPPKVMGQRQLLPRDRAYYQMHLPEDGKILEKAIYRFKYEEFFNLQLMLALQRAHLKSKPVGISFPKKSERLEKLYYRLPFKMTEAQKRVVREIRKDMREPTPMNRLLQGDVGAGKTLVALMAMLIALDNGYQAALMVPTEILAEQHYFNLTRMLEGLDVEINLLTGSTGVKERRRINETLGSGAPQIIIGTHALIYNEAEMPNLGLIIIDEQHRFGVMQRAKLIEKGRQPDVLVMTATPIPRTLALTAYGSLDVSIIDELPPNRKPITTIWRFDNTAAKIYRFIREHLEMGEQAYIIYPLVEESEKMDLKAATEAYEHLKSTEFKNYRVGLLYGRMRAAEKDEIMKAFVKNEIQVLVSTTVIEVGIDVPNATIMLIEHAERFGLSQLHQLRGRIGRGKSKSYCILKTPYNIGEIAQQRMKIMTETQDGFIIAEKDLELRGWGDFFGTRQSGMPDFKIANPITDRPILEEAREDAFKLVKEDPFLRKAEHKRLLEYLRKHLKERMDLINIS</sequence>
<evidence type="ECO:0000256" key="9">
    <source>
        <dbReference type="ARBA" id="ARBA00023172"/>
    </source>
</evidence>
<dbReference type="InterPro" id="IPR011545">
    <property type="entry name" value="DEAD/DEAH_box_helicase_dom"/>
</dbReference>
<dbReference type="EMBL" id="CM001402">
    <property type="protein sequence ID" value="EHO41006.1"/>
    <property type="molecule type" value="Genomic_DNA"/>
</dbReference>
<dbReference type="InterPro" id="IPR033454">
    <property type="entry name" value="RecG_wedge"/>
</dbReference>
<dbReference type="Proteomes" id="UP000004671">
    <property type="component" value="Chromosome"/>
</dbReference>
<comment type="catalytic activity">
    <reaction evidence="14 15">
        <text>ATP + H2O = ADP + phosphate + H(+)</text>
        <dbReference type="Rhea" id="RHEA:13065"/>
        <dbReference type="ChEBI" id="CHEBI:15377"/>
        <dbReference type="ChEBI" id="CHEBI:15378"/>
        <dbReference type="ChEBI" id="CHEBI:30616"/>
        <dbReference type="ChEBI" id="CHEBI:43474"/>
        <dbReference type="ChEBI" id="CHEBI:456216"/>
        <dbReference type="EC" id="5.6.2.4"/>
    </reaction>
</comment>
<dbReference type="KEGG" id="caby:Cabys_3724"/>
<dbReference type="SMART" id="SM00490">
    <property type="entry name" value="HELICc"/>
    <property type="match status" value="1"/>
</dbReference>
<evidence type="ECO:0000256" key="13">
    <source>
        <dbReference type="ARBA" id="ARBA00034808"/>
    </source>
</evidence>
<dbReference type="CDD" id="cd04488">
    <property type="entry name" value="RecG_wedge_OBF"/>
    <property type="match status" value="1"/>
</dbReference>
<keyword evidence="9 15" id="KW-0233">DNA recombination</keyword>
<keyword evidence="20" id="KW-1185">Reference proteome</keyword>
<keyword evidence="7 15" id="KW-0067">ATP-binding</keyword>
<dbReference type="OrthoDB" id="9804325at2"/>
<name>H1XP14_CALAY</name>
<dbReference type="Gene3D" id="2.40.50.140">
    <property type="entry name" value="Nucleic acid-binding proteins"/>
    <property type="match status" value="1"/>
</dbReference>
<dbReference type="eggNOG" id="COG1200">
    <property type="taxonomic scope" value="Bacteria"/>
</dbReference>
<keyword evidence="5 15" id="KW-0378">Hydrolase</keyword>
<dbReference type="Gene3D" id="3.40.50.300">
    <property type="entry name" value="P-loop containing nucleotide triphosphate hydrolases"/>
    <property type="match status" value="2"/>
</dbReference>
<dbReference type="STRING" id="880073.Cabys_3724"/>
<comment type="similarity">
    <text evidence="1 15">Belongs to the helicase family. RecG subfamily.</text>
</comment>
<evidence type="ECO:0000313" key="20">
    <source>
        <dbReference type="Proteomes" id="UP000004671"/>
    </source>
</evidence>
<evidence type="ECO:0000259" key="16">
    <source>
        <dbReference type="PROSITE" id="PS51192"/>
    </source>
</evidence>
<dbReference type="Pfam" id="PF00270">
    <property type="entry name" value="DEAD"/>
    <property type="match status" value="1"/>
</dbReference>
<dbReference type="GO" id="GO:0005524">
    <property type="term" value="F:ATP binding"/>
    <property type="evidence" value="ECO:0007669"/>
    <property type="project" value="UniProtKB-KW"/>
</dbReference>
<dbReference type="InterPro" id="IPR047112">
    <property type="entry name" value="RecG/Mfd"/>
</dbReference>
<dbReference type="Pfam" id="PF00271">
    <property type="entry name" value="Helicase_C"/>
    <property type="match status" value="1"/>
</dbReference>
<dbReference type="InParanoid" id="H1XP14"/>
<dbReference type="Pfam" id="PF17191">
    <property type="entry name" value="RecG_wedge"/>
    <property type="match status" value="1"/>
</dbReference>
<dbReference type="NCBIfam" id="TIGR00643">
    <property type="entry name" value="recG"/>
    <property type="match status" value="1"/>
</dbReference>
<dbReference type="GO" id="GO:0043138">
    <property type="term" value="F:3'-5' DNA helicase activity"/>
    <property type="evidence" value="ECO:0007669"/>
    <property type="project" value="UniProtKB-EC"/>
</dbReference>
<keyword evidence="8" id="KW-0238">DNA-binding</keyword>
<comment type="function">
    <text evidence="15">Plays a critical role in recombination and DNA repair. Helps process Holliday junction intermediates to mature products by catalyzing branch migration. Has replication fork regression activity, unwinds stalled or blocked replication forks to make a HJ that can be resolved. Has a DNA unwinding activity characteristic of a DNA helicase with 3'-5' polarity.</text>
</comment>
<dbReference type="RefSeq" id="WP_006928088.1">
    <property type="nucleotide sequence ID" value="NZ_CM001402.1"/>
</dbReference>
<feature type="domain" description="Helicase ATP-binding" evidence="16">
    <location>
        <begin position="283"/>
        <end position="444"/>
    </location>
</feature>
<keyword evidence="6 15" id="KW-0347">Helicase</keyword>
<dbReference type="SUPFAM" id="SSF50249">
    <property type="entry name" value="Nucleic acid-binding proteins"/>
    <property type="match status" value="1"/>
</dbReference>
<dbReference type="CDD" id="cd17992">
    <property type="entry name" value="DEXHc_RecG"/>
    <property type="match status" value="1"/>
</dbReference>
<protein>
    <recommendedName>
        <fullName evidence="2 15">ATP-dependent DNA helicase RecG</fullName>
        <ecNumber evidence="13 15">5.6.2.4</ecNumber>
    </recommendedName>
</protein>
<dbReference type="InterPro" id="IPR001650">
    <property type="entry name" value="Helicase_C-like"/>
</dbReference>
<evidence type="ECO:0000256" key="3">
    <source>
        <dbReference type="ARBA" id="ARBA00022741"/>
    </source>
</evidence>
<dbReference type="InterPro" id="IPR012340">
    <property type="entry name" value="NA-bd_OB-fold"/>
</dbReference>
<evidence type="ECO:0000313" key="21">
    <source>
        <dbReference type="Proteomes" id="UP000183868"/>
    </source>
</evidence>
<dbReference type="GO" id="GO:0006310">
    <property type="term" value="P:DNA recombination"/>
    <property type="evidence" value="ECO:0007669"/>
    <property type="project" value="UniProtKB-UniRule"/>
</dbReference>
<evidence type="ECO:0000256" key="14">
    <source>
        <dbReference type="ARBA" id="ARBA00048988"/>
    </source>
</evidence>
<dbReference type="SMART" id="SM00487">
    <property type="entry name" value="DEXDc"/>
    <property type="match status" value="1"/>
</dbReference>
<dbReference type="GO" id="GO:0006281">
    <property type="term" value="P:DNA repair"/>
    <property type="evidence" value="ECO:0007669"/>
    <property type="project" value="UniProtKB-UniRule"/>
</dbReference>
<dbReference type="PaxDb" id="880073-Calab_1383"/>
<keyword evidence="11" id="KW-0413">Isomerase</keyword>
<dbReference type="PANTHER" id="PTHR47964">
    <property type="entry name" value="ATP-DEPENDENT DNA HELICASE HOMOLOG RECG, CHLOROPLASTIC"/>
    <property type="match status" value="1"/>
</dbReference>
<reference evidence="19 20" key="1">
    <citation type="submission" date="2011-09" db="EMBL/GenBank/DDBJ databases">
        <title>The permanent draft genome of Caldithrix abyssi DSM 13497.</title>
        <authorList>
            <consortium name="US DOE Joint Genome Institute (JGI-PGF)"/>
            <person name="Lucas S."/>
            <person name="Han J."/>
            <person name="Lapidus A."/>
            <person name="Bruce D."/>
            <person name="Goodwin L."/>
            <person name="Pitluck S."/>
            <person name="Peters L."/>
            <person name="Kyrpides N."/>
            <person name="Mavromatis K."/>
            <person name="Ivanova N."/>
            <person name="Mikhailova N."/>
            <person name="Chertkov O."/>
            <person name="Detter J.C."/>
            <person name="Tapia R."/>
            <person name="Han C."/>
            <person name="Land M."/>
            <person name="Hauser L."/>
            <person name="Markowitz V."/>
            <person name="Cheng J.-F."/>
            <person name="Hugenholtz P."/>
            <person name="Woyke T."/>
            <person name="Wu D."/>
            <person name="Spring S."/>
            <person name="Brambilla E."/>
            <person name="Klenk H.-P."/>
            <person name="Eisen J.A."/>
        </authorList>
    </citation>
    <scope>NUCLEOTIDE SEQUENCE [LARGE SCALE GENOMIC DNA]</scope>
    <source>
        <strain evidence="19 20">DSM 13497</strain>
    </source>
</reference>
<dbReference type="PROSITE" id="PS51192">
    <property type="entry name" value="HELICASE_ATP_BIND_1"/>
    <property type="match status" value="1"/>
</dbReference>
<evidence type="ECO:0000259" key="17">
    <source>
        <dbReference type="PROSITE" id="PS51194"/>
    </source>
</evidence>
<accession>H1XP14</accession>
<dbReference type="NCBIfam" id="NF008165">
    <property type="entry name" value="PRK10917.1-3"/>
    <property type="match status" value="1"/>
</dbReference>
<organism evidence="19 20">
    <name type="scientific">Caldithrix abyssi DSM 13497</name>
    <dbReference type="NCBI Taxonomy" id="880073"/>
    <lineage>
        <taxon>Bacteria</taxon>
        <taxon>Pseudomonadati</taxon>
        <taxon>Calditrichota</taxon>
        <taxon>Calditrichia</taxon>
        <taxon>Calditrichales</taxon>
        <taxon>Calditrichaceae</taxon>
        <taxon>Caldithrix</taxon>
    </lineage>
</organism>
<keyword evidence="4 15" id="KW-0227">DNA damage</keyword>
<evidence type="ECO:0000256" key="7">
    <source>
        <dbReference type="ARBA" id="ARBA00022840"/>
    </source>
</evidence>
<dbReference type="FunCoup" id="H1XP14">
    <property type="interactions" value="477"/>
</dbReference>
<dbReference type="EC" id="5.6.2.4" evidence="13 15"/>
<dbReference type="PROSITE" id="PS51194">
    <property type="entry name" value="HELICASE_CTER"/>
    <property type="match status" value="1"/>
</dbReference>
<reference evidence="18 21" key="2">
    <citation type="submission" date="2016-11" db="EMBL/GenBank/DDBJ databases">
        <title>Genomic analysis of Caldithrix abyssi and proposal of a novel bacterial phylum Caldithrichaeota.</title>
        <authorList>
            <person name="Kublanov I."/>
            <person name="Sigalova O."/>
            <person name="Gavrilov S."/>
            <person name="Lebedinsky A."/>
            <person name="Ivanova N."/>
            <person name="Daum C."/>
            <person name="Reddy T."/>
            <person name="Klenk H.P."/>
            <person name="Goker M."/>
            <person name="Reva O."/>
            <person name="Miroshnichenko M."/>
            <person name="Kyprides N."/>
            <person name="Woyke T."/>
            <person name="Gelfand M."/>
        </authorList>
    </citation>
    <scope>NUCLEOTIDE SEQUENCE [LARGE SCALE GENOMIC DNA]</scope>
    <source>
        <strain evidence="18 21">LF13</strain>
    </source>
</reference>
<dbReference type="Proteomes" id="UP000183868">
    <property type="component" value="Chromosome"/>
</dbReference>
<evidence type="ECO:0000256" key="2">
    <source>
        <dbReference type="ARBA" id="ARBA00017846"/>
    </source>
</evidence>
<dbReference type="InterPro" id="IPR004609">
    <property type="entry name" value="ATP-dep_DNA_helicase_RecG"/>
</dbReference>
<evidence type="ECO:0000313" key="18">
    <source>
        <dbReference type="EMBL" id="APF20470.1"/>
    </source>
</evidence>
<dbReference type="GO" id="GO:0016787">
    <property type="term" value="F:hydrolase activity"/>
    <property type="evidence" value="ECO:0007669"/>
    <property type="project" value="UniProtKB-KW"/>
</dbReference>
<dbReference type="InterPro" id="IPR014001">
    <property type="entry name" value="Helicase_ATP-bd"/>
</dbReference>
<proteinExistence type="inferred from homology"/>
<dbReference type="AlphaFoldDB" id="H1XP14"/>
<gene>
    <name evidence="18" type="ORF">Cabys_3724</name>
    <name evidence="19" type="ORF">Calab_1383</name>
</gene>
<evidence type="ECO:0000256" key="8">
    <source>
        <dbReference type="ARBA" id="ARBA00023125"/>
    </source>
</evidence>
<dbReference type="PANTHER" id="PTHR47964:SF1">
    <property type="entry name" value="ATP-DEPENDENT DNA HELICASE HOMOLOG RECG, CHLOROPLASTIC"/>
    <property type="match status" value="1"/>
</dbReference>
<evidence type="ECO:0000313" key="19">
    <source>
        <dbReference type="EMBL" id="EHO41006.1"/>
    </source>
</evidence>